<dbReference type="Gene3D" id="1.10.10.60">
    <property type="entry name" value="Homeodomain-like"/>
    <property type="match status" value="1"/>
</dbReference>
<dbReference type="SUPFAM" id="SSF46689">
    <property type="entry name" value="Homeodomain-like"/>
    <property type="match status" value="1"/>
</dbReference>
<dbReference type="PROSITE" id="PS01124">
    <property type="entry name" value="HTH_ARAC_FAMILY_2"/>
    <property type="match status" value="1"/>
</dbReference>
<dbReference type="RefSeq" id="WP_080318336.1">
    <property type="nucleotide sequence ID" value="NZ_MTBC01000003.1"/>
</dbReference>
<dbReference type="Proteomes" id="UP000191680">
    <property type="component" value="Unassembled WGS sequence"/>
</dbReference>
<evidence type="ECO:0000256" key="3">
    <source>
        <dbReference type="ARBA" id="ARBA00023163"/>
    </source>
</evidence>
<comment type="caution">
    <text evidence="5">The sequence shown here is derived from an EMBL/GenBank/DDBJ whole genome shotgun (WGS) entry which is preliminary data.</text>
</comment>
<sequence>MNTFTIHSNTLNKGLLELKEQLNAEAVSNFKEKQLTFNNVLGKGQIVGVALKGRINYLEFNVTFKEDTQVLLGTETQNSLFFAYCVDGSLSHKFSEHSETIVLEPFQTAIMANSISPINVLEFKANEPTNVSIIGVYGMQEADNPETIKYQLKETFIKDKKEDYRFVGSYNLKIADSIRQLNNLKMNGMVRALMTEGLVHIILAMEIQQHQRDSLLKDEALGSLNSRDRKMVKEVSDFIQNYPETNKTVVDLASKVGISPAKLQEGFRLMHKTTVNDFIRNERINKAEMLLKTTDFTISEIVYTIGFSSRSYFSKIFKEKYNCSPVEYKSKIKMAVTT</sequence>
<dbReference type="SMART" id="SM00342">
    <property type="entry name" value="HTH_ARAC"/>
    <property type="match status" value="1"/>
</dbReference>
<protein>
    <recommendedName>
        <fullName evidence="4">HTH araC/xylS-type domain-containing protein</fullName>
    </recommendedName>
</protein>
<dbReference type="InterPro" id="IPR053142">
    <property type="entry name" value="PchR_regulatory_protein"/>
</dbReference>
<name>A0A1V6LSY0_9FLAO</name>
<dbReference type="InterPro" id="IPR009057">
    <property type="entry name" value="Homeodomain-like_sf"/>
</dbReference>
<gene>
    <name evidence="5" type="ORF">BUL40_05055</name>
</gene>
<dbReference type="EMBL" id="MTBC01000003">
    <property type="protein sequence ID" value="OQD43209.1"/>
    <property type="molecule type" value="Genomic_DNA"/>
</dbReference>
<feature type="domain" description="HTH araC/xylS-type" evidence="4">
    <location>
        <begin position="233"/>
        <end position="331"/>
    </location>
</feature>
<proteinExistence type="predicted"/>
<dbReference type="GO" id="GO:0003700">
    <property type="term" value="F:DNA-binding transcription factor activity"/>
    <property type="evidence" value="ECO:0007669"/>
    <property type="project" value="InterPro"/>
</dbReference>
<evidence type="ECO:0000256" key="1">
    <source>
        <dbReference type="ARBA" id="ARBA00023015"/>
    </source>
</evidence>
<accession>A0A1V6LSY0</accession>
<organism evidence="5 6">
    <name type="scientific">Croceivirga radicis</name>
    <dbReference type="NCBI Taxonomy" id="1929488"/>
    <lineage>
        <taxon>Bacteria</taxon>
        <taxon>Pseudomonadati</taxon>
        <taxon>Bacteroidota</taxon>
        <taxon>Flavobacteriia</taxon>
        <taxon>Flavobacteriales</taxon>
        <taxon>Flavobacteriaceae</taxon>
        <taxon>Croceivirga</taxon>
    </lineage>
</organism>
<dbReference type="PRINTS" id="PR00032">
    <property type="entry name" value="HTHARAC"/>
</dbReference>
<evidence type="ECO:0000313" key="5">
    <source>
        <dbReference type="EMBL" id="OQD43209.1"/>
    </source>
</evidence>
<dbReference type="PANTHER" id="PTHR47893">
    <property type="entry name" value="REGULATORY PROTEIN PCHR"/>
    <property type="match status" value="1"/>
</dbReference>
<keyword evidence="1" id="KW-0805">Transcription regulation</keyword>
<keyword evidence="3" id="KW-0804">Transcription</keyword>
<dbReference type="GO" id="GO:0043565">
    <property type="term" value="F:sequence-specific DNA binding"/>
    <property type="evidence" value="ECO:0007669"/>
    <property type="project" value="InterPro"/>
</dbReference>
<dbReference type="InterPro" id="IPR018060">
    <property type="entry name" value="HTH_AraC"/>
</dbReference>
<dbReference type="OrthoDB" id="2666928at2"/>
<evidence type="ECO:0000313" key="6">
    <source>
        <dbReference type="Proteomes" id="UP000191680"/>
    </source>
</evidence>
<keyword evidence="6" id="KW-1185">Reference proteome</keyword>
<evidence type="ECO:0000259" key="4">
    <source>
        <dbReference type="PROSITE" id="PS01124"/>
    </source>
</evidence>
<evidence type="ECO:0000256" key="2">
    <source>
        <dbReference type="ARBA" id="ARBA00023125"/>
    </source>
</evidence>
<dbReference type="AlphaFoldDB" id="A0A1V6LSY0"/>
<keyword evidence="2" id="KW-0238">DNA-binding</keyword>
<dbReference type="Pfam" id="PF12833">
    <property type="entry name" value="HTH_18"/>
    <property type="match status" value="1"/>
</dbReference>
<reference evidence="5 6" key="1">
    <citation type="submission" date="2016-12" db="EMBL/GenBank/DDBJ databases">
        <authorList>
            <person name="Song W.-J."/>
            <person name="Kurnit D.M."/>
        </authorList>
    </citation>
    <scope>NUCLEOTIDE SEQUENCE [LARGE SCALE GENOMIC DNA]</scope>
    <source>
        <strain evidence="5 6">HSG9</strain>
    </source>
</reference>
<dbReference type="InterPro" id="IPR020449">
    <property type="entry name" value="Tscrpt_reg_AraC-type_HTH"/>
</dbReference>
<dbReference type="PANTHER" id="PTHR47893:SF1">
    <property type="entry name" value="REGULATORY PROTEIN PCHR"/>
    <property type="match status" value="1"/>
</dbReference>